<accession>A0A1S5Y2W3</accession>
<protein>
    <submittedName>
        <fullName evidence="1">Uncharacterized protein</fullName>
    </submittedName>
</protein>
<reference evidence="1" key="1">
    <citation type="journal article" date="2017" name="MBio">
        <title>Viruses in the Oceanic Basement.</title>
        <authorList>
            <person name="Nigro O.D."/>
            <person name="Jungbluth S.P."/>
            <person name="Steward G.F."/>
            <person name="Rappe M.S."/>
        </authorList>
    </citation>
    <scope>NUCLEOTIDE SEQUENCE</scope>
    <source>
        <strain evidence="1">JdFRA1000001</strain>
    </source>
</reference>
<organism evidence="1">
    <name type="scientific">uncultured archaeal virus</name>
    <dbReference type="NCBI Taxonomy" id="1960247"/>
    <lineage>
        <taxon>Viruses</taxon>
        <taxon>environmental samples</taxon>
    </lineage>
</organism>
<gene>
    <name evidence="1" type="ORF">JdFRA1000001_11c</name>
</gene>
<evidence type="ECO:0000313" key="1">
    <source>
        <dbReference type="EMBL" id="AQQ75444.1"/>
    </source>
</evidence>
<sequence>MQIPFHAAVIVGPMSFGKTTWVCNKIGEAYDYLLKQGVDEDQIFMLHTKEMNFVDILRNIRDLDSEYDLRKIKYFYLFNDDAPAAEGQLGRRAYSEANIKTSKKYIMIRHILKRMEFSGALIVFHATQVYHLLDVTFRRTAKLHLFKDYPNEPADAKLIGPLLGKGYFRQLFKITLKVTMPRNKNDLIEGLSSAVAVFAGRWRFIAIADPYPLPKNYVVLESKSINNIIKRKKLQSPPPTPEVKLKEFSEILRKYGIKGRNENFLKAYREIMEKLGYRVRRDWGNGDIEDLNEVEEEYEQQDSL</sequence>
<name>A0A1S5Y2W3_9VIRU</name>
<dbReference type="EMBL" id="KY229234">
    <property type="protein sequence ID" value="AQQ75444.1"/>
    <property type="molecule type" value="Genomic_DNA"/>
</dbReference>
<proteinExistence type="predicted"/>